<name>A0ABM0LY64_SACKO</name>
<proteinExistence type="predicted"/>
<evidence type="ECO:0000313" key="2">
    <source>
        <dbReference type="RefSeq" id="XP_006812705.1"/>
    </source>
</evidence>
<reference evidence="2" key="1">
    <citation type="submission" date="2025-08" db="UniProtKB">
        <authorList>
            <consortium name="RefSeq"/>
        </authorList>
    </citation>
    <scope>IDENTIFICATION</scope>
    <source>
        <tissue evidence="2">Testes</tissue>
    </source>
</reference>
<accession>A0ABM0LY64</accession>
<protein>
    <submittedName>
        <fullName evidence="2">Uncharacterized protein LOC100378304 isoform X2</fullName>
    </submittedName>
</protein>
<dbReference type="GeneID" id="100378304"/>
<organism evidence="1 2">
    <name type="scientific">Saccoglossus kowalevskii</name>
    <name type="common">Acorn worm</name>
    <dbReference type="NCBI Taxonomy" id="10224"/>
    <lineage>
        <taxon>Eukaryota</taxon>
        <taxon>Metazoa</taxon>
        <taxon>Hemichordata</taxon>
        <taxon>Enteropneusta</taxon>
        <taxon>Harrimaniidae</taxon>
        <taxon>Saccoglossus</taxon>
    </lineage>
</organism>
<keyword evidence="1" id="KW-1185">Reference proteome</keyword>
<evidence type="ECO:0000313" key="1">
    <source>
        <dbReference type="Proteomes" id="UP000694865"/>
    </source>
</evidence>
<dbReference type="RefSeq" id="XP_006812705.1">
    <property type="nucleotide sequence ID" value="XM_006812642.1"/>
</dbReference>
<sequence length="246" mass="27653">MPRSTASSDMKYENRLCLPPIHVQIIPREKANRSQLVDSVSSLPAIAAPCSVKSLSTVSHSAPVNPSGATPYRLPRITPKVNMSAISRLTKQEELYKIDDDDDGRSSAIIHYIHKKKMFIPPHTISQLQRANSLMVPSFRKAHLAPMTPAPSVASDRTYNRVNRLLHVPKLRIGTGSVHSFQQNLDEEIFRRKKKVAWKLSPHTNSSFDKASCGYSGPFSREFTIHCTAPNSWLRKKWKGQSTTLR</sequence>
<gene>
    <name evidence="2" type="primary">LOC100378304</name>
</gene>
<dbReference type="Proteomes" id="UP000694865">
    <property type="component" value="Unplaced"/>
</dbReference>